<dbReference type="InterPro" id="IPR051311">
    <property type="entry name" value="DedA_domain"/>
</dbReference>
<dbReference type="GO" id="GO:0005886">
    <property type="term" value="C:plasma membrane"/>
    <property type="evidence" value="ECO:0007669"/>
    <property type="project" value="TreeGrafter"/>
</dbReference>
<gene>
    <name evidence="3" type="ORF">ENS06_06145</name>
</gene>
<feature type="transmembrane region" description="Helical" evidence="1">
    <location>
        <begin position="55"/>
        <end position="77"/>
    </location>
</feature>
<feature type="domain" description="VTT" evidence="2">
    <location>
        <begin position="65"/>
        <end position="156"/>
    </location>
</feature>
<comment type="caution">
    <text evidence="3">The sequence shown here is derived from an EMBL/GenBank/DDBJ whole genome shotgun (WGS) entry which is preliminary data.</text>
</comment>
<sequence>MSALFHDLVTWVVAWAHTPYASAALALLAFAESSFFPIPPDVLLISLCLIDPDRSFGYAALCTGSSVLGGLFGYAIGRYGGRPILERFMSASKIQAVERYYQRYDVWAVGIAGFTPIPYKVFTVSAGTFLLDVKRFILASLVGRGGRFFLVAALFYFFGEPIGEFVKASLNWLSVVFAVLLVGGFALIHYWSKRSGAVRPPKV</sequence>
<dbReference type="Pfam" id="PF09335">
    <property type="entry name" value="VTT_dom"/>
    <property type="match status" value="1"/>
</dbReference>
<name>A0A832ED56_9BACT</name>
<organism evidence="3">
    <name type="scientific">Desulfacinum infernum</name>
    <dbReference type="NCBI Taxonomy" id="35837"/>
    <lineage>
        <taxon>Bacteria</taxon>
        <taxon>Pseudomonadati</taxon>
        <taxon>Thermodesulfobacteriota</taxon>
        <taxon>Syntrophobacteria</taxon>
        <taxon>Syntrophobacterales</taxon>
        <taxon>Syntrophobacteraceae</taxon>
        <taxon>Desulfacinum</taxon>
    </lineage>
</organism>
<dbReference type="PANTHER" id="PTHR42709">
    <property type="entry name" value="ALKALINE PHOSPHATASE LIKE PROTEIN"/>
    <property type="match status" value="1"/>
</dbReference>
<dbReference type="InterPro" id="IPR032816">
    <property type="entry name" value="VTT_dom"/>
</dbReference>
<dbReference type="EMBL" id="DSTK01000018">
    <property type="protein sequence ID" value="HFK96891.1"/>
    <property type="molecule type" value="Genomic_DNA"/>
</dbReference>
<feature type="transmembrane region" description="Helical" evidence="1">
    <location>
        <begin position="136"/>
        <end position="158"/>
    </location>
</feature>
<evidence type="ECO:0000256" key="1">
    <source>
        <dbReference type="SAM" id="Phobius"/>
    </source>
</evidence>
<evidence type="ECO:0000259" key="2">
    <source>
        <dbReference type="Pfam" id="PF09335"/>
    </source>
</evidence>
<feature type="transmembrane region" description="Helical" evidence="1">
    <location>
        <begin position="170"/>
        <end position="192"/>
    </location>
</feature>
<accession>A0A832ED56</accession>
<reference evidence="3" key="1">
    <citation type="journal article" date="2020" name="mSystems">
        <title>Genome- and Community-Level Interaction Insights into Carbon Utilization and Element Cycling Functions of Hydrothermarchaeota in Hydrothermal Sediment.</title>
        <authorList>
            <person name="Zhou Z."/>
            <person name="Liu Y."/>
            <person name="Xu W."/>
            <person name="Pan J."/>
            <person name="Luo Z.H."/>
            <person name="Li M."/>
        </authorList>
    </citation>
    <scope>NUCLEOTIDE SEQUENCE [LARGE SCALE GENOMIC DNA]</scope>
    <source>
        <strain evidence="3">SpSt-456</strain>
    </source>
</reference>
<protein>
    <submittedName>
        <fullName evidence="3">DedA family protein</fullName>
    </submittedName>
</protein>
<proteinExistence type="predicted"/>
<evidence type="ECO:0000313" key="3">
    <source>
        <dbReference type="EMBL" id="HFK96891.1"/>
    </source>
</evidence>
<dbReference type="AlphaFoldDB" id="A0A832ED56"/>
<keyword evidence="1" id="KW-0472">Membrane</keyword>
<dbReference type="PANTHER" id="PTHR42709:SF11">
    <property type="entry name" value="DEDA FAMILY PROTEIN"/>
    <property type="match status" value="1"/>
</dbReference>
<keyword evidence="1" id="KW-1133">Transmembrane helix</keyword>
<keyword evidence="1" id="KW-0812">Transmembrane</keyword>